<dbReference type="Proteomes" id="UP000265520">
    <property type="component" value="Unassembled WGS sequence"/>
</dbReference>
<evidence type="ECO:0000313" key="1">
    <source>
        <dbReference type="EMBL" id="MCI81164.1"/>
    </source>
</evidence>
<protein>
    <submittedName>
        <fullName evidence="1">Uncharacterized protein</fullName>
    </submittedName>
</protein>
<proteinExistence type="predicted"/>
<keyword evidence="2" id="KW-1185">Reference proteome</keyword>
<feature type="non-terminal residue" evidence="1">
    <location>
        <position position="1"/>
    </location>
</feature>
<accession>A0A392UYP6</accession>
<dbReference type="EMBL" id="LXQA011012365">
    <property type="protein sequence ID" value="MCI81164.1"/>
    <property type="molecule type" value="Genomic_DNA"/>
</dbReference>
<dbReference type="AlphaFoldDB" id="A0A392UYP6"/>
<organism evidence="1 2">
    <name type="scientific">Trifolium medium</name>
    <dbReference type="NCBI Taxonomy" id="97028"/>
    <lineage>
        <taxon>Eukaryota</taxon>
        <taxon>Viridiplantae</taxon>
        <taxon>Streptophyta</taxon>
        <taxon>Embryophyta</taxon>
        <taxon>Tracheophyta</taxon>
        <taxon>Spermatophyta</taxon>
        <taxon>Magnoliopsida</taxon>
        <taxon>eudicotyledons</taxon>
        <taxon>Gunneridae</taxon>
        <taxon>Pentapetalae</taxon>
        <taxon>rosids</taxon>
        <taxon>fabids</taxon>
        <taxon>Fabales</taxon>
        <taxon>Fabaceae</taxon>
        <taxon>Papilionoideae</taxon>
        <taxon>50 kb inversion clade</taxon>
        <taxon>NPAAA clade</taxon>
        <taxon>Hologalegina</taxon>
        <taxon>IRL clade</taxon>
        <taxon>Trifolieae</taxon>
        <taxon>Trifolium</taxon>
    </lineage>
</organism>
<sequence>SSSYGLYSELAESCTAAAPRAINRAFRRFWLLPAAPRAEVDCAPRSTVHRVDLV</sequence>
<comment type="caution">
    <text evidence="1">The sequence shown here is derived from an EMBL/GenBank/DDBJ whole genome shotgun (WGS) entry which is preliminary data.</text>
</comment>
<reference evidence="1 2" key="1">
    <citation type="journal article" date="2018" name="Front. Plant Sci.">
        <title>Red Clover (Trifolium pratense) and Zigzag Clover (T. medium) - A Picture of Genomic Similarities and Differences.</title>
        <authorList>
            <person name="Dluhosova J."/>
            <person name="Istvanek J."/>
            <person name="Nedelnik J."/>
            <person name="Repkova J."/>
        </authorList>
    </citation>
    <scope>NUCLEOTIDE SEQUENCE [LARGE SCALE GENOMIC DNA]</scope>
    <source>
        <strain evidence="2">cv. 10/8</strain>
        <tissue evidence="1">Leaf</tissue>
    </source>
</reference>
<name>A0A392UYP6_9FABA</name>
<evidence type="ECO:0000313" key="2">
    <source>
        <dbReference type="Proteomes" id="UP000265520"/>
    </source>
</evidence>